<sequence>MMTRTDSLYGFERYERAKHAFDDARYTDAARELEDFFTDPAAARADCEPDASADPIGHGTAEMHLLLARAYFHSAQLERAAAAAREVIAQSPDDAYAHLLLGRSLQRAGRRDEARGPLRPAELLGGYPAGSDATTQVADEDL</sequence>
<dbReference type="EMBL" id="CP087977">
    <property type="protein sequence ID" value="UUZ44589.1"/>
    <property type="molecule type" value="Genomic_DNA"/>
</dbReference>
<name>A0AC61U3I6_9MICO</name>
<protein>
    <submittedName>
        <fullName evidence="1">Tetratricopeptide repeat protein</fullName>
    </submittedName>
</protein>
<gene>
    <name evidence="1" type="ORF">LP422_19855</name>
</gene>
<dbReference type="Proteomes" id="UP001059663">
    <property type="component" value="Chromosome"/>
</dbReference>
<proteinExistence type="predicted"/>
<evidence type="ECO:0000313" key="1">
    <source>
        <dbReference type="EMBL" id="UUZ44589.1"/>
    </source>
</evidence>
<reference evidence="1" key="1">
    <citation type="submission" date="2021-11" db="EMBL/GenBank/DDBJ databases">
        <title>Study of the species diversity of bacterial strains isolated from a unique natural object - Shulgan-Tash cave (Bashkiria).</title>
        <authorList>
            <person name="Sazanova A.L."/>
            <person name="Chirak E.R."/>
            <person name="Safronova V.I."/>
        </authorList>
    </citation>
    <scope>NUCLEOTIDE SEQUENCE</scope>
    <source>
        <strain evidence="1">P1</strain>
    </source>
</reference>
<evidence type="ECO:0000313" key="2">
    <source>
        <dbReference type="Proteomes" id="UP001059663"/>
    </source>
</evidence>
<organism evidence="1 2">
    <name type="scientific">Janibacter limosus</name>
    <dbReference type="NCBI Taxonomy" id="53458"/>
    <lineage>
        <taxon>Bacteria</taxon>
        <taxon>Bacillati</taxon>
        <taxon>Actinomycetota</taxon>
        <taxon>Actinomycetes</taxon>
        <taxon>Micrococcales</taxon>
        <taxon>Intrasporangiaceae</taxon>
        <taxon>Janibacter</taxon>
    </lineage>
</organism>
<accession>A0AC61U3I6</accession>